<dbReference type="EMBL" id="CAJVPZ010086701">
    <property type="protein sequence ID" value="CAG8812270.1"/>
    <property type="molecule type" value="Genomic_DNA"/>
</dbReference>
<proteinExistence type="predicted"/>
<evidence type="ECO:0000313" key="2">
    <source>
        <dbReference type="EMBL" id="CAG8812270.1"/>
    </source>
</evidence>
<gene>
    <name evidence="2" type="ORF">RFULGI_LOCUS18885</name>
</gene>
<dbReference type="AlphaFoldDB" id="A0A9N9PCR4"/>
<name>A0A9N9PCR4_9GLOM</name>
<organism evidence="2 3">
    <name type="scientific">Racocetra fulgida</name>
    <dbReference type="NCBI Taxonomy" id="60492"/>
    <lineage>
        <taxon>Eukaryota</taxon>
        <taxon>Fungi</taxon>
        <taxon>Fungi incertae sedis</taxon>
        <taxon>Mucoromycota</taxon>
        <taxon>Glomeromycotina</taxon>
        <taxon>Glomeromycetes</taxon>
        <taxon>Diversisporales</taxon>
        <taxon>Gigasporaceae</taxon>
        <taxon>Racocetra</taxon>
    </lineage>
</organism>
<feature type="non-terminal residue" evidence="2">
    <location>
        <position position="1"/>
    </location>
</feature>
<evidence type="ECO:0000313" key="3">
    <source>
        <dbReference type="Proteomes" id="UP000789396"/>
    </source>
</evidence>
<feature type="compositionally biased region" description="Basic and acidic residues" evidence="1">
    <location>
        <begin position="32"/>
        <end position="55"/>
    </location>
</feature>
<dbReference type="Proteomes" id="UP000789396">
    <property type="component" value="Unassembled WGS sequence"/>
</dbReference>
<accession>A0A9N9PCR4</accession>
<protein>
    <submittedName>
        <fullName evidence="2">3427_t:CDS:1</fullName>
    </submittedName>
</protein>
<evidence type="ECO:0000256" key="1">
    <source>
        <dbReference type="SAM" id="MobiDB-lite"/>
    </source>
</evidence>
<reference evidence="2" key="1">
    <citation type="submission" date="2021-06" db="EMBL/GenBank/DDBJ databases">
        <authorList>
            <person name="Kallberg Y."/>
            <person name="Tangrot J."/>
            <person name="Rosling A."/>
        </authorList>
    </citation>
    <scope>NUCLEOTIDE SEQUENCE</scope>
    <source>
        <strain evidence="2">IN212</strain>
    </source>
</reference>
<feature type="region of interest" description="Disordered" evidence="1">
    <location>
        <begin position="1"/>
        <end position="67"/>
    </location>
</feature>
<keyword evidence="3" id="KW-1185">Reference proteome</keyword>
<sequence>TTAQKELPEVTNVSSSEGIQEAIDEAANASKESAEPSTEPKTEPKTENDIAEKSEITPAAPETTASA</sequence>
<comment type="caution">
    <text evidence="2">The sequence shown here is derived from an EMBL/GenBank/DDBJ whole genome shotgun (WGS) entry which is preliminary data.</text>
</comment>